<feature type="region of interest" description="Disordered" evidence="1">
    <location>
        <begin position="34"/>
        <end position="75"/>
    </location>
</feature>
<keyword evidence="3" id="KW-1185">Reference proteome</keyword>
<reference evidence="2" key="1">
    <citation type="submission" date="2022-03" db="EMBL/GenBank/DDBJ databases">
        <authorList>
            <person name="Lindestad O."/>
        </authorList>
    </citation>
    <scope>NUCLEOTIDE SEQUENCE</scope>
</reference>
<evidence type="ECO:0000256" key="1">
    <source>
        <dbReference type="SAM" id="MobiDB-lite"/>
    </source>
</evidence>
<comment type="caution">
    <text evidence="2">The sequence shown here is derived from an EMBL/GenBank/DDBJ whole genome shotgun (WGS) entry which is preliminary data.</text>
</comment>
<accession>A0A8S4RI04</accession>
<dbReference type="Proteomes" id="UP000838756">
    <property type="component" value="Unassembled WGS sequence"/>
</dbReference>
<evidence type="ECO:0000313" key="3">
    <source>
        <dbReference type="Proteomes" id="UP000838756"/>
    </source>
</evidence>
<dbReference type="EMBL" id="CAKXAJ010025179">
    <property type="protein sequence ID" value="CAH2236071.1"/>
    <property type="molecule type" value="Genomic_DNA"/>
</dbReference>
<proteinExistence type="predicted"/>
<sequence length="93" mass="10283">MHLRRLRSPTSDVIRTWAHNTAPEACGLMTIRNPFTPIQKPEPETKFGLTRHPQADDPLASSSPRVQTLPGKASFRGTPQARVTLLNSLGLIE</sequence>
<dbReference type="AlphaFoldDB" id="A0A8S4RI04"/>
<gene>
    <name evidence="2" type="primary">jg3645</name>
    <name evidence="2" type="ORF">PAEG_LOCUS13563</name>
</gene>
<organism evidence="2 3">
    <name type="scientific">Pararge aegeria aegeria</name>
    <dbReference type="NCBI Taxonomy" id="348720"/>
    <lineage>
        <taxon>Eukaryota</taxon>
        <taxon>Metazoa</taxon>
        <taxon>Ecdysozoa</taxon>
        <taxon>Arthropoda</taxon>
        <taxon>Hexapoda</taxon>
        <taxon>Insecta</taxon>
        <taxon>Pterygota</taxon>
        <taxon>Neoptera</taxon>
        <taxon>Endopterygota</taxon>
        <taxon>Lepidoptera</taxon>
        <taxon>Glossata</taxon>
        <taxon>Ditrysia</taxon>
        <taxon>Papilionoidea</taxon>
        <taxon>Nymphalidae</taxon>
        <taxon>Satyrinae</taxon>
        <taxon>Satyrini</taxon>
        <taxon>Parargina</taxon>
        <taxon>Pararge</taxon>
    </lineage>
</organism>
<protein>
    <submittedName>
        <fullName evidence="2">Jg3645 protein</fullName>
    </submittedName>
</protein>
<evidence type="ECO:0000313" key="2">
    <source>
        <dbReference type="EMBL" id="CAH2236071.1"/>
    </source>
</evidence>
<name>A0A8S4RI04_9NEOP</name>